<evidence type="ECO:0000256" key="1">
    <source>
        <dbReference type="SAM" id="Phobius"/>
    </source>
</evidence>
<protein>
    <submittedName>
        <fullName evidence="2">Uncharacterized protein</fullName>
    </submittedName>
</protein>
<organism evidence="2 3">
    <name type="scientific">Nitrosopumilus adriaticus</name>
    <dbReference type="NCBI Taxonomy" id="1580092"/>
    <lineage>
        <taxon>Archaea</taxon>
        <taxon>Nitrososphaerota</taxon>
        <taxon>Nitrososphaeria</taxon>
        <taxon>Nitrosopumilales</taxon>
        <taxon>Nitrosopumilaceae</taxon>
        <taxon>Nitrosopumilus</taxon>
    </lineage>
</organism>
<keyword evidence="3" id="KW-1185">Reference proteome</keyword>
<dbReference type="EMBL" id="CP011070">
    <property type="protein sequence ID" value="AJW70272.1"/>
    <property type="molecule type" value="Genomic_DNA"/>
</dbReference>
<dbReference type="RefSeq" id="WP_048115516.1">
    <property type="nucleotide sequence ID" value="NZ_CP011070.1"/>
</dbReference>
<name>A0A0D5C1I4_9ARCH</name>
<dbReference type="HOGENOM" id="CLU_1830506_0_0_2"/>
<keyword evidence="1" id="KW-1133">Transmembrane helix</keyword>
<accession>A0A0D5C1I4</accession>
<feature type="transmembrane region" description="Helical" evidence="1">
    <location>
        <begin position="6"/>
        <end position="27"/>
    </location>
</feature>
<dbReference type="STRING" id="1580092.NADRNF5_0576"/>
<dbReference type="GeneID" id="24819813"/>
<dbReference type="KEGG" id="nin:NADRNF5_0576"/>
<feature type="transmembrane region" description="Helical" evidence="1">
    <location>
        <begin position="59"/>
        <end position="77"/>
    </location>
</feature>
<gene>
    <name evidence="2" type="ORF">NADRNF5_0576</name>
</gene>
<keyword evidence="1" id="KW-0812">Transmembrane</keyword>
<dbReference type="OrthoDB" id="12071at2157"/>
<evidence type="ECO:0000313" key="3">
    <source>
        <dbReference type="Proteomes" id="UP000032408"/>
    </source>
</evidence>
<dbReference type="Proteomes" id="UP000032408">
    <property type="component" value="Chromosome"/>
</dbReference>
<sequence length="124" mass="13485">MNNLNILFYAAAATTAIAGIIHVVLGIPSNNQNMQILFVVGGVVQIFWVVPMIRKWGNVWYGVGLGGTLVFIAIWVITRIPDNFITGRGGRISDNGILTEVFQIAFVALIIAILVMGSKITEKK</sequence>
<feature type="transmembrane region" description="Helical" evidence="1">
    <location>
        <begin position="34"/>
        <end position="53"/>
    </location>
</feature>
<proteinExistence type="predicted"/>
<evidence type="ECO:0000313" key="2">
    <source>
        <dbReference type="EMBL" id="AJW70272.1"/>
    </source>
</evidence>
<feature type="transmembrane region" description="Helical" evidence="1">
    <location>
        <begin position="97"/>
        <end position="117"/>
    </location>
</feature>
<reference evidence="3" key="1">
    <citation type="submission" date="2015-03" db="EMBL/GenBank/DDBJ databases">
        <title>Characterization of two novel Thaumarchaeota isolated from the Northern Adriatic Sea.</title>
        <authorList>
            <person name="Bayer B."/>
            <person name="Vojvoda J."/>
            <person name="Offre P."/>
            <person name="Srivastava A."/>
            <person name="Elisabeth N."/>
            <person name="Garcia J.A.L."/>
            <person name="Schleper C."/>
            <person name="Herndl G.J."/>
        </authorList>
    </citation>
    <scope>NUCLEOTIDE SEQUENCE [LARGE SCALE GENOMIC DNA]</scope>
    <source>
        <strain evidence="3">NF5</strain>
    </source>
</reference>
<reference evidence="2 3" key="2">
    <citation type="journal article" date="2016" name="ISME J.">
        <title>Physiological and genomic characterization of two novel marine thaumarchaeal strains indicates niche differentiation.</title>
        <authorList>
            <person name="Bayer B."/>
            <person name="Vojvoda J."/>
            <person name="Offre P."/>
            <person name="Alves R.J."/>
            <person name="Elisabeth N.H."/>
            <person name="Garcia J.A."/>
            <person name="Volland J.M."/>
            <person name="Srivastava A."/>
            <person name="Schleper C."/>
            <person name="Herndl G.J."/>
        </authorList>
    </citation>
    <scope>NUCLEOTIDE SEQUENCE [LARGE SCALE GENOMIC DNA]</scope>
    <source>
        <strain evidence="2 3">NF5</strain>
    </source>
</reference>
<dbReference type="AlphaFoldDB" id="A0A0D5C1I4"/>
<keyword evidence="1" id="KW-0472">Membrane</keyword>